<dbReference type="Proteomes" id="UP000037696">
    <property type="component" value="Unassembled WGS sequence"/>
</dbReference>
<name>A0A0M8PI07_9EURO</name>
<evidence type="ECO:0000313" key="2">
    <source>
        <dbReference type="Proteomes" id="UP000037696"/>
    </source>
</evidence>
<proteinExistence type="predicted"/>
<organism evidence="1 2">
    <name type="scientific">Penicillium nordicum</name>
    <dbReference type="NCBI Taxonomy" id="229535"/>
    <lineage>
        <taxon>Eukaryota</taxon>
        <taxon>Fungi</taxon>
        <taxon>Dikarya</taxon>
        <taxon>Ascomycota</taxon>
        <taxon>Pezizomycotina</taxon>
        <taxon>Eurotiomycetes</taxon>
        <taxon>Eurotiomycetidae</taxon>
        <taxon>Eurotiales</taxon>
        <taxon>Aspergillaceae</taxon>
        <taxon>Penicillium</taxon>
    </lineage>
</organism>
<gene>
    <name evidence="1" type="ORF">ACN38_g460</name>
</gene>
<comment type="caution">
    <text evidence="1">The sequence shown here is derived from an EMBL/GenBank/DDBJ whole genome shotgun (WGS) entry which is preliminary data.</text>
</comment>
<accession>A0A0M8PI07</accession>
<reference evidence="1 2" key="1">
    <citation type="submission" date="2015-08" db="EMBL/GenBank/DDBJ databases">
        <title>Genome sequencing of Penicillium nordicum.</title>
        <authorList>
            <person name="Nguyen H.D."/>
            <person name="Seifert K.A."/>
        </authorList>
    </citation>
    <scope>NUCLEOTIDE SEQUENCE [LARGE SCALE GENOMIC DNA]</scope>
    <source>
        <strain evidence="1 2">DAOMC 185683</strain>
    </source>
</reference>
<dbReference type="AlphaFoldDB" id="A0A0M8PI07"/>
<evidence type="ECO:0000313" key="1">
    <source>
        <dbReference type="EMBL" id="KOS48571.1"/>
    </source>
</evidence>
<protein>
    <submittedName>
        <fullName evidence="1">Uncharacterized protein</fullName>
    </submittedName>
</protein>
<keyword evidence="2" id="KW-1185">Reference proteome</keyword>
<dbReference type="EMBL" id="LHQQ01000004">
    <property type="protein sequence ID" value="KOS48571.1"/>
    <property type="molecule type" value="Genomic_DNA"/>
</dbReference>
<sequence>MRYKLMNEFYPGIKKRQEVSPKMEGARFQEFQLLADACTACLSVYASRQVGVEIPTSRFYTLYLNLDQVPIRYACEL</sequence>